<evidence type="ECO:0000313" key="5">
    <source>
        <dbReference type="EMBL" id="MCZ9678658.1"/>
    </source>
</evidence>
<dbReference type="Gene3D" id="1.20.120.1850">
    <property type="entry name" value="Ebh helix bundles repeating unit (S and A modules)"/>
    <property type="match status" value="5"/>
</dbReference>
<feature type="region of interest" description="Disordered" evidence="3">
    <location>
        <begin position="160"/>
        <end position="219"/>
    </location>
</feature>
<dbReference type="Pfam" id="PF07554">
    <property type="entry name" value="FIVAR"/>
    <property type="match status" value="25"/>
</dbReference>
<evidence type="ECO:0000256" key="3">
    <source>
        <dbReference type="SAM" id="MobiDB-lite"/>
    </source>
</evidence>
<dbReference type="Gene3D" id="1.20.5.420">
    <property type="entry name" value="Immunoglobulin FC, subunit C"/>
    <property type="match status" value="15"/>
</dbReference>
<feature type="coiled-coil region" evidence="2">
    <location>
        <begin position="3406"/>
        <end position="3433"/>
    </location>
</feature>
<dbReference type="InterPro" id="IPR044024">
    <property type="entry name" value="aRib"/>
</dbReference>
<feature type="coiled-coil region" evidence="2">
    <location>
        <begin position="3175"/>
        <end position="3209"/>
    </location>
</feature>
<feature type="compositionally biased region" description="Basic and acidic residues" evidence="3">
    <location>
        <begin position="2118"/>
        <end position="2127"/>
    </location>
</feature>
<dbReference type="PANTHER" id="PTHR11818:SF22">
    <property type="entry name" value="GAMMA-CRYSTALLIN N"/>
    <property type="match status" value="1"/>
</dbReference>
<accession>A0AAW5WZS1</accession>
<dbReference type="Gene3D" id="3.80.10.10">
    <property type="entry name" value="Ribonuclease Inhibitor"/>
    <property type="match status" value="1"/>
</dbReference>
<feature type="compositionally biased region" description="Basic and acidic residues" evidence="3">
    <location>
        <begin position="2191"/>
        <end position="2209"/>
    </location>
</feature>
<dbReference type="PANTHER" id="PTHR11818">
    <property type="entry name" value="BETA/GAMMA CRYSTALLIN"/>
    <property type="match status" value="1"/>
</dbReference>
<feature type="region of interest" description="Disordered" evidence="3">
    <location>
        <begin position="3919"/>
        <end position="3948"/>
    </location>
</feature>
<feature type="compositionally biased region" description="Low complexity" evidence="3">
    <location>
        <begin position="56"/>
        <end position="91"/>
    </location>
</feature>
<feature type="region of interest" description="Disordered" evidence="3">
    <location>
        <begin position="2180"/>
        <end position="2209"/>
    </location>
</feature>
<dbReference type="RefSeq" id="WP_270007652.1">
    <property type="nucleotide sequence ID" value="NZ_JAKHEY010000009.1"/>
</dbReference>
<dbReference type="Gene3D" id="3.10.20.890">
    <property type="match status" value="14"/>
</dbReference>
<feature type="region of interest" description="Disordered" evidence="3">
    <location>
        <begin position="2247"/>
        <end position="2273"/>
    </location>
</feature>
<dbReference type="InterPro" id="IPR005877">
    <property type="entry name" value="YSIRK_signal_dom"/>
</dbReference>
<feature type="domain" description="Extracellular matrix-binding protein ebh GA module" evidence="4">
    <location>
        <begin position="1546"/>
        <end position="1606"/>
    </location>
</feature>
<dbReference type="Proteomes" id="UP001211566">
    <property type="component" value="Unassembled WGS sequence"/>
</dbReference>
<dbReference type="InterPro" id="IPR002988">
    <property type="entry name" value="GA_module"/>
</dbReference>
<keyword evidence="2" id="KW-0175">Coiled coil</keyword>
<feature type="compositionally biased region" description="Polar residues" evidence="3">
    <location>
        <begin position="204"/>
        <end position="219"/>
    </location>
</feature>
<proteinExistence type="predicted"/>
<protein>
    <submittedName>
        <fullName evidence="5">BspA family leucine-rich repeat surface protein</fullName>
    </submittedName>
</protein>
<evidence type="ECO:0000256" key="2">
    <source>
        <dbReference type="SAM" id="Coils"/>
    </source>
</evidence>
<feature type="domain" description="Extracellular matrix-binding protein ebh GA module" evidence="4">
    <location>
        <begin position="1280"/>
        <end position="1343"/>
    </location>
</feature>
<dbReference type="EMBL" id="JAKHEY010000009">
    <property type="protein sequence ID" value="MCZ9678658.1"/>
    <property type="molecule type" value="Genomic_DNA"/>
</dbReference>
<dbReference type="NCBIfam" id="TIGR02167">
    <property type="entry name" value="Liste_lipo_26"/>
    <property type="match status" value="4"/>
</dbReference>
<gene>
    <name evidence="5" type="ORF">L2Z99_06105</name>
</gene>
<feature type="region of interest" description="Disordered" evidence="3">
    <location>
        <begin position="51"/>
        <end position="99"/>
    </location>
</feature>
<organism evidence="5 6">
    <name type="scientific">Lactobacillus mulieris</name>
    <dbReference type="NCBI Taxonomy" id="2508708"/>
    <lineage>
        <taxon>Bacteria</taxon>
        <taxon>Bacillati</taxon>
        <taxon>Bacillota</taxon>
        <taxon>Bacilli</taxon>
        <taxon>Lactobacillales</taxon>
        <taxon>Lactobacillaceae</taxon>
        <taxon>Lactobacillus</taxon>
    </lineage>
</organism>
<dbReference type="InterPro" id="IPR020840">
    <property type="entry name" value="Extracell_matrix-bd_GA"/>
</dbReference>
<name>A0AAW5WZS1_9LACO</name>
<feature type="region of interest" description="Disordered" evidence="3">
    <location>
        <begin position="1221"/>
        <end position="1251"/>
    </location>
</feature>
<feature type="non-terminal residue" evidence="5">
    <location>
        <position position="3948"/>
    </location>
</feature>
<keyword evidence="1" id="KW-0732">Signal</keyword>
<dbReference type="SMART" id="SM00844">
    <property type="entry name" value="GA"/>
    <property type="match status" value="4"/>
</dbReference>
<dbReference type="InterPro" id="IPR032675">
    <property type="entry name" value="LRR_dom_sf"/>
</dbReference>
<dbReference type="Gene3D" id="1.20.1270.90">
    <property type="entry name" value="AF1782-like"/>
    <property type="match status" value="3"/>
</dbReference>
<feature type="compositionally biased region" description="Polar residues" evidence="3">
    <location>
        <begin position="1230"/>
        <end position="1250"/>
    </location>
</feature>
<dbReference type="Pfam" id="PF01468">
    <property type="entry name" value="GA"/>
    <property type="match status" value="4"/>
</dbReference>
<feature type="compositionally biased region" description="Polar residues" evidence="3">
    <location>
        <begin position="2247"/>
        <end position="2265"/>
    </location>
</feature>
<dbReference type="SUPFAM" id="SSF46997">
    <property type="entry name" value="Bacterial immunoglobulin/albumin-binding domains"/>
    <property type="match status" value="13"/>
</dbReference>
<evidence type="ECO:0000259" key="4">
    <source>
        <dbReference type="SMART" id="SM00844"/>
    </source>
</evidence>
<dbReference type="Gene3D" id="1.20.1270.70">
    <property type="entry name" value="Designed single chain three-helix bundle"/>
    <property type="match status" value="1"/>
</dbReference>
<sequence length="3948" mass="416614">MLSKKNRKQYDLKHANGRQHFSLRKTTLGLASVLLSTTLYLGSNTALTHAAETNGQSSTESSTSSSATSSQATSTASSSTSSQESSSSSTSNQTLVSPAKTQVADANNLTDSEKAAVISAIKAVNSDVKSVIVDNDGTAHVTLSDGQTVKTLNSSETIEVVSSSSTSQNATSSANNESSNSSTTNESANELTSENVAQEDRASNDSVPATNPSATDQTNIDLNTVDTSIWDWYTTNDKSGIVITKYKGNSATVVVPNAYDFKVAGKLNSATKVYIAWDAVRQIANNANTTSIVFSRNTDGSNLGRVYMVTSQYNQISDSGRSQLIYDTSNGYWVGAFSPFEYQRVNNGTGIVLNIDDSKTNTHLTSIDASTLRTDGVTRMMGMFAGLTKLKTLVVGQWDTSKVTDMMAMFYNDQSLTNLDVSDWNTSNVTTMAGMFEKNYALKYLDVANWNTSKVTDMRNLFRATLSLSNLNVSKWNVSNVTNMAGMFWNAPGIYSKVETGRSGSNVANNLLYTTKNNFSNWNVGKVTDMTAMFSLDDDVAFVRQNTSGRQVMTYIDLSSWKLASKVNTTYMFSYSQSGSSLNDYLGLVVKTPAGSSLLALGYEGMGRQNTLRYTVVKDSQTYGDHSAFTKTVVYTPNVPYVNASGTLAEFITEMLRYETKYDNATVNNELDPQEGETSTNLIKAGLTKDASYTSDEDYIAQMLMADKEVITNVDFSKLQAAVEEQPSIQATDTYQKATSTLKENYDNAVAAGKTVLANDLSYQKDVDAATKAIIAAKNALLGIEVNKTNLQQAIDDQSATQQTYQYYNGSADKKTAYDNAVTAGKSVLADEDATQDDVDAATKAITAAKAALDGQPVNKTALQKAVDTYPSLTKTAYDSSNADTKAAFDTALSNAKTVLANPTATQDDVDNAKGALDNAALAMPTGALITNKDAGSAEGVYGSKQTNMSDNDYYVVSIPVTIVTADGKPMTIPSTDSTSFAIRGTTKLGSGTVVAGKTLAGVTIPSTGLKFNFFVYTAKGTKDQAYALTNDNITVQNDSTGTGGFLTVTSYSTQYGNTKYVTITVYKRPNAVSTDIQKDTNISDAAAFAKKYVSNYDEVSSSVTKWSWSGSAPSTGTVGEQQGYLVATVNGSANSWTTGTSDISVPVTLNVITISKDALQKAVDAQPTTQGTAAYYNADSTKQNAYDEAITAGKAVLADPNATQQQVDDATKAIETAKGNLDGKDTDKQGLQTSISNANTAKSNGVYDQSSSDKKAALDAALEKAEAVNNSQNATQSEVDQAKTALDQAIANLDGLNNAKTKANAAIDNMQNLNDAQKTAAKNAVSVAQTVADVTTAQNNAQSTDDNMKSLHDDTNLNLNTTADPYLNADSDLKTAYDNAKKAAEAILVKSTGESVGASEDPSHVATIKQNLDNAAKALNGTTKLSDAKTQAATDLSGLTNLNNAQMQTAEDAVSNAKTVADVTAAVSAAKNTNANMGTLAADENYTGADQIKASVNFTNADDDKQKAYTDALDKVKTLLDKQNGSSTKDVTTDATAVQEAQTELDNAAKALNGQSKFDADKQKALADFDTNYPNLNNAQKATAKKRINDATSPAELTTAQSTNSDLNDKMGQLKTVAGTVSDTKATDNYNYADPALKSAYDATAGKVSATVDPSGDDLNSDQVIALINQEATNKAALNGEARKAAKEALQTAHDNGESGKTTDSKYYNATEAPKSAYDQALTGAETTLSNDNATLADYQAAKKAIDDAYGKLDGQATNKEGLEAAIAKVNTAKGDGTYDNSSVTAKSALDAALEVAKNADNDTNASQATVDDATKKLTDALAGLDNTQAKDIQAPEALVPVPAANKDSVIQSDKDAIVANVKAVNPNADTVEVADDGSVVVTFKDGSKASLDKSKTVGDVDKSELTTENTTAKAALETPNFKNADSDKQAALTTAIAEADAILTGSKKDIATQADVKTATDNLKNALSELNGDSNLSSAKDTINGLTNLNNNQKQTALTAVDNASSASDITNVVNAAKATDDQMAALKVDSNLTTADDIKKTTNYLEADSDKKTAFDNALAAAQTVTNQETGESTGNVNTDANHVSEIKKALDDAANALNGEARKAAKEALQTAHDNGESGKTTDSKYYNATDTPKANYDKALTDAESTLSNDNATLADYQAAKKAIDDAYGKLDGQATNKQELQGRVSDADNVRQSDDYKNASDKARQDYETAITAGQGVLDNDNATQAEVNTARDNIDKAKQALTTSANSAQSKVNSNVTPTPVGDKTNLTSEEQASIKKAVEDANKDNDVKSVTVDPNSGAATVEFNDGSKATIPASKTTTDTNKTRLKNDLDDSKTDATKAIHDKASTATKEAYDAAVSAGQTVFDNDKASQKAIDEAADAIETAKKAMEDSANAAQSKVNTNIDKTAVGNKDALTSDEQAAVKAAVEKGNSGTTVSVDDKGTATVTFNDGSKATIAPEYTLKGTDKSSLVKELNNEDAVKNTQTVTLPDSEDKTPIQIYQRASDEARKAYDDAITNGKAVNADETATQKAIDDATKAIQDAVKGLVSSSTDARLNFDFSFDKTPVVDPSNVSEAEKQAILDKIAAKNDNIDKSKSTVNADGSATIVLTDGSSVTLTSNQTIKDVNKDELRQDIATADKLKADTTNYKKASDEARSNFEAALSDAKEKEAGKFSQADVDTSDANLKKAISALQTSINSASANNPATKTPVGRGRDVNEDESSTIKAAVSDANPGNKGVVVNSDGSATVTLANGGQVTIPASATTQDTNKTALKTALDNGNAAIKGSDFTNASTTAQEELKKAVQDGQDVFDNAGSSQKEIDDAASAISTALDKVTKSINDAKGKVITDITKTPVGDKTNLTDDEKKQVAENVKQAVETKTPSENVTVNVNNDGSATVTFNDGSKATVSGTDTVKDTDKTKLKAALDEAPTVESGSDFTNASTETQTNYKQAVEAGQKVFDNPTSTQKSIDEATEAINNAKQALADSVKSAAEKLDVNVDKTQVGNKQALNQTEKDRVQVAVTTAVKTKTPDAEFSVSVDDQGNATVTFNDGSKGVITADKTVTDVDKSGLQSDVSEKPTLEKTPAYYNASEEAKSAYDDAITAGQEVLDNSTATKDEVDKARANIAKAKEGLTGQATNKEELQSTINEANVFAPSDTYTNSSIAAKVAFEEALTKANEVNKQADATQAEVDKANEDLVNAIDNLTKTQASAIINPELTPVPVAHQGNLTATEKSAIKTNVEAKNQNVAGVVVANDGTTTVTFNDGSKAILEKNKTVTDVNKEALQEEKNLAEAAKDTYNYYNASSDKKTAFDQALENANDILTGDKKDVASQADVDAAKAVLEAARTALDGKKTDKTDLQAAIDIAIPLTSSDTYNNASSAAKAALDTALQNANVVNSNSSATQAEVDEATRALNEAVENLANSQAKDVKAPALTPVPVAHQSNLTDTEKVAIKQAIVNANTNVQSVDVDATGKAVVTFNDGSKAEIPANKTVTDVNKAALQEEKTLSEAAKDTYSYYNASSDKKAAFEQALANANDILTGEKKDTASQADVDTATRTLQTAREALDGQATNKEELQKSIAIADNIIKTDVYSNASTDQRKAVDEALAEANKQNSDATATQVNVDNVQKQLDEAVNALSNANDASNLKAPADKVNVADPDKLTETEKSAVKTAVVQANDDVADVIVDDKGNVTVSFTDGSTGHLTADEVREAHTSGEALTTSEDNPAQAEQSLNDFDKVSVSDPDNLTDSEKNQVAENIKKSNSDKHISDVEVKDNGRTIITFEDGTQKELDRSETITYPDHASGEALTFNDAQADQSLNAFDKVEVSDPDNLTDSEKNQVAENIKKANSDKHISDVEVKDNGRTIITFEDGTQKELDRSETITYPDHASGEALTFNDAQADQSLNAFDKVEVSDPDNLTDSEKNQVAENIKKANSDKHISD</sequence>
<feature type="region of interest" description="Disordered" evidence="3">
    <location>
        <begin position="2110"/>
        <end position="2137"/>
    </location>
</feature>
<dbReference type="Pfam" id="PF18938">
    <property type="entry name" value="aRib"/>
    <property type="match status" value="14"/>
</dbReference>
<dbReference type="InterPro" id="IPR011889">
    <property type="entry name" value="Liste_lipo_26"/>
</dbReference>
<feature type="domain" description="Extracellular matrix-binding protein ebh GA module" evidence="4">
    <location>
        <begin position="1965"/>
        <end position="2020"/>
    </location>
</feature>
<evidence type="ECO:0000256" key="1">
    <source>
        <dbReference type="ARBA" id="ARBA00022729"/>
    </source>
</evidence>
<dbReference type="NCBIfam" id="TIGR01168">
    <property type="entry name" value="YSIRK_signal"/>
    <property type="match status" value="1"/>
</dbReference>
<feature type="compositionally biased region" description="Low complexity" evidence="3">
    <location>
        <begin position="160"/>
        <end position="195"/>
    </location>
</feature>
<dbReference type="InterPro" id="IPR050252">
    <property type="entry name" value="Beta/Gamma-Crystallin"/>
</dbReference>
<dbReference type="InterPro" id="IPR009063">
    <property type="entry name" value="Ig/albumin-bd_sf"/>
</dbReference>
<evidence type="ECO:0000313" key="6">
    <source>
        <dbReference type="Proteomes" id="UP001211566"/>
    </source>
</evidence>
<feature type="coiled-coil region" evidence="2">
    <location>
        <begin position="1280"/>
        <end position="1317"/>
    </location>
</feature>
<comment type="caution">
    <text evidence="5">The sequence shown here is derived from an EMBL/GenBank/DDBJ whole genome shotgun (WGS) entry which is preliminary data.</text>
</comment>
<dbReference type="SUPFAM" id="SSF52058">
    <property type="entry name" value="L domain-like"/>
    <property type="match status" value="1"/>
</dbReference>
<feature type="compositionally biased region" description="Basic and acidic residues" evidence="3">
    <location>
        <begin position="3927"/>
        <end position="3948"/>
    </location>
</feature>
<feature type="compositionally biased region" description="Polar residues" evidence="3">
    <location>
        <begin position="2128"/>
        <end position="2137"/>
    </location>
</feature>
<dbReference type="InterPro" id="IPR005046">
    <property type="entry name" value="DUF285"/>
</dbReference>
<dbReference type="Pfam" id="PF03382">
    <property type="entry name" value="DUF285"/>
    <property type="match status" value="2"/>
</dbReference>
<feature type="domain" description="Extracellular matrix-binding protein ebh GA module" evidence="4">
    <location>
        <begin position="1413"/>
        <end position="1472"/>
    </location>
</feature>
<reference evidence="5" key="1">
    <citation type="submission" date="2022-01" db="EMBL/GenBank/DDBJ databases">
        <title>STING isolate genome collection.</title>
        <authorList>
            <person name="France M."/>
            <person name="Rutt L."/>
            <person name="Humphrys M."/>
            <person name="Ravel J."/>
        </authorList>
    </citation>
    <scope>NUCLEOTIDE SEQUENCE</scope>
    <source>
        <strain evidence="5">C0081E5</strain>
    </source>
</reference>
<dbReference type="Pfam" id="PF04650">
    <property type="entry name" value="YSIRK_signal"/>
    <property type="match status" value="1"/>
</dbReference>